<feature type="region of interest" description="Disordered" evidence="15">
    <location>
        <begin position="454"/>
        <end position="474"/>
    </location>
</feature>
<evidence type="ECO:0000256" key="3">
    <source>
        <dbReference type="ARBA" id="ARBA00007316"/>
    </source>
</evidence>
<organism evidence="19 20">
    <name type="scientific">Aeromicrobium yanjiei</name>
    <dbReference type="NCBI Taxonomy" id="2662028"/>
    <lineage>
        <taxon>Bacteria</taxon>
        <taxon>Bacillati</taxon>
        <taxon>Actinomycetota</taxon>
        <taxon>Actinomycetes</taxon>
        <taxon>Propionibacteriales</taxon>
        <taxon>Nocardioidaceae</taxon>
        <taxon>Aeromicrobium</taxon>
    </lineage>
</organism>
<evidence type="ECO:0000256" key="5">
    <source>
        <dbReference type="ARBA" id="ARBA00022475"/>
    </source>
</evidence>
<accession>A0A5Q2MA88</accession>
<dbReference type="RefSeq" id="WP_153651290.1">
    <property type="nucleotide sequence ID" value="NZ_CP045737.1"/>
</dbReference>
<keyword evidence="20" id="KW-1185">Reference proteome</keyword>
<feature type="transmembrane region" description="Helical" evidence="16">
    <location>
        <begin position="12"/>
        <end position="33"/>
    </location>
</feature>
<dbReference type="InterPro" id="IPR033756">
    <property type="entry name" value="YlxH/NBP35"/>
</dbReference>
<keyword evidence="7 16" id="KW-0812">Transmembrane</keyword>
<evidence type="ECO:0000313" key="19">
    <source>
        <dbReference type="EMBL" id="QGG40017.1"/>
    </source>
</evidence>
<dbReference type="CDD" id="cd05387">
    <property type="entry name" value="BY-kinase"/>
    <property type="match status" value="1"/>
</dbReference>
<comment type="similarity">
    <text evidence="3">Belongs to the CpsD/CapB family.</text>
</comment>
<evidence type="ECO:0000256" key="8">
    <source>
        <dbReference type="ARBA" id="ARBA00022741"/>
    </source>
</evidence>
<evidence type="ECO:0000256" key="16">
    <source>
        <dbReference type="SAM" id="Phobius"/>
    </source>
</evidence>
<dbReference type="Gene3D" id="3.40.50.300">
    <property type="entry name" value="P-loop containing nucleotide triphosphate hydrolases"/>
    <property type="match status" value="1"/>
</dbReference>
<evidence type="ECO:0000256" key="1">
    <source>
        <dbReference type="ARBA" id="ARBA00004651"/>
    </source>
</evidence>
<evidence type="ECO:0000256" key="10">
    <source>
        <dbReference type="ARBA" id="ARBA00022840"/>
    </source>
</evidence>
<dbReference type="GO" id="GO:0042802">
    <property type="term" value="F:identical protein binding"/>
    <property type="evidence" value="ECO:0007669"/>
    <property type="project" value="UniProtKB-ARBA"/>
</dbReference>
<dbReference type="InterPro" id="IPR003856">
    <property type="entry name" value="LPS_length_determ_N"/>
</dbReference>
<dbReference type="InterPro" id="IPR050445">
    <property type="entry name" value="Bact_polysacc_biosynth/exp"/>
</dbReference>
<dbReference type="KEGG" id="aef:GEV26_00715"/>
<keyword evidence="5" id="KW-1003">Cell membrane</keyword>
<comment type="subcellular location">
    <subcellularLocation>
        <location evidence="1">Cell membrane</location>
        <topology evidence="1">Multi-pass membrane protein</topology>
    </subcellularLocation>
</comment>
<feature type="domain" description="Tyrosine-protein kinase G-rich" evidence="18">
    <location>
        <begin position="157"/>
        <end position="196"/>
    </location>
</feature>
<evidence type="ECO:0000256" key="11">
    <source>
        <dbReference type="ARBA" id="ARBA00022989"/>
    </source>
</evidence>
<evidence type="ECO:0000256" key="4">
    <source>
        <dbReference type="ARBA" id="ARBA00011903"/>
    </source>
</evidence>
<feature type="domain" description="Polysaccharide chain length determinant N-terminal" evidence="17">
    <location>
        <begin position="1"/>
        <end position="89"/>
    </location>
</feature>
<dbReference type="GO" id="GO:0004715">
    <property type="term" value="F:non-membrane spanning protein tyrosine kinase activity"/>
    <property type="evidence" value="ECO:0007669"/>
    <property type="project" value="UniProtKB-EC"/>
</dbReference>
<evidence type="ECO:0000256" key="15">
    <source>
        <dbReference type="SAM" id="MobiDB-lite"/>
    </source>
</evidence>
<evidence type="ECO:0000259" key="17">
    <source>
        <dbReference type="Pfam" id="PF02706"/>
    </source>
</evidence>
<dbReference type="SUPFAM" id="SSF52540">
    <property type="entry name" value="P-loop containing nucleoside triphosphate hydrolases"/>
    <property type="match status" value="1"/>
</dbReference>
<evidence type="ECO:0000256" key="2">
    <source>
        <dbReference type="ARBA" id="ARBA00006683"/>
    </source>
</evidence>
<protein>
    <recommendedName>
        <fullName evidence="4">non-specific protein-tyrosine kinase</fullName>
        <ecNumber evidence="4">2.7.10.2</ecNumber>
    </recommendedName>
</protein>
<dbReference type="FunFam" id="3.40.50.300:FF:000527">
    <property type="entry name" value="Tyrosine-protein kinase etk"/>
    <property type="match status" value="1"/>
</dbReference>
<evidence type="ECO:0000256" key="6">
    <source>
        <dbReference type="ARBA" id="ARBA00022679"/>
    </source>
</evidence>
<dbReference type="Pfam" id="PF10609">
    <property type="entry name" value="ParA"/>
    <property type="match status" value="1"/>
</dbReference>
<dbReference type="PANTHER" id="PTHR32309:SF31">
    <property type="entry name" value="CAPSULAR EXOPOLYSACCHARIDE FAMILY"/>
    <property type="match status" value="1"/>
</dbReference>
<dbReference type="InterPro" id="IPR032807">
    <property type="entry name" value="GNVR"/>
</dbReference>
<dbReference type="InterPro" id="IPR005702">
    <property type="entry name" value="Wzc-like_C"/>
</dbReference>
<keyword evidence="8" id="KW-0547">Nucleotide-binding</keyword>
<evidence type="ECO:0000256" key="14">
    <source>
        <dbReference type="ARBA" id="ARBA00051245"/>
    </source>
</evidence>
<keyword evidence="11 16" id="KW-1133">Transmembrane helix</keyword>
<dbReference type="Pfam" id="PF02706">
    <property type="entry name" value="Wzz"/>
    <property type="match status" value="1"/>
</dbReference>
<evidence type="ECO:0000256" key="9">
    <source>
        <dbReference type="ARBA" id="ARBA00022777"/>
    </source>
</evidence>
<dbReference type="AlphaFoldDB" id="A0A5Q2MA88"/>
<dbReference type="GO" id="GO:0005886">
    <property type="term" value="C:plasma membrane"/>
    <property type="evidence" value="ECO:0007669"/>
    <property type="project" value="UniProtKB-SubCell"/>
</dbReference>
<dbReference type="Proteomes" id="UP000392064">
    <property type="component" value="Chromosome"/>
</dbReference>
<comment type="similarity">
    <text evidence="2">Belongs to the CpsC/CapA family.</text>
</comment>
<name>A0A5Q2MA88_9ACTN</name>
<keyword evidence="13" id="KW-0829">Tyrosine-protein kinase</keyword>
<keyword evidence="10" id="KW-0067">ATP-binding</keyword>
<dbReference type="InterPro" id="IPR027417">
    <property type="entry name" value="P-loop_NTPase"/>
</dbReference>
<sequence>MDLRDYLKVLRTRWFSIAICGLVVLGIAALLTWRATPQYASSARLFVSTQGSTDDAQANQGGQFSVQRVKSYADLLTGQAIARRVIDDLGLEESPSALAGQISASSKLDTVILAVTVTDPDPERARLLSDAVARVFVEYVAELETPPGRDEATIKATIVDPASVPGSPISPQPMRNISLGLLIGLLLGAGVALLRETLDTTIKSTRQLESLVDAPIVGTISFASDAVDTPLITGLDTYAPRAEAFRVLRTNLQFIDPDIERKVFVVTSSLPGEGKTTTAINLALALAEGGERVALVEADLRRPKIAEYLRVESNVGLTTVLIGRLALDDALQPSARAGLTVLTSGSTPPNPAELLKSTSMTNVIASLREQFDIVLIDAPPLLPVTDGALLAAEADGALLVVRHGKTTSDQVTVAVERLEAVGARPVGVIFNMLPPRGGDGYGYGYGYAPEAGAHTETTSSGMRDTDHTSSSTTT</sequence>
<proteinExistence type="inferred from homology"/>
<evidence type="ECO:0000256" key="12">
    <source>
        <dbReference type="ARBA" id="ARBA00023136"/>
    </source>
</evidence>
<dbReference type="NCBIfam" id="TIGR01007">
    <property type="entry name" value="eps_fam"/>
    <property type="match status" value="1"/>
</dbReference>
<dbReference type="PANTHER" id="PTHR32309">
    <property type="entry name" value="TYROSINE-PROTEIN KINASE"/>
    <property type="match status" value="1"/>
</dbReference>
<reference evidence="19 20" key="1">
    <citation type="submission" date="2019-11" db="EMBL/GenBank/DDBJ databases">
        <authorList>
            <person name="Li J."/>
        </authorList>
    </citation>
    <scope>NUCLEOTIDE SEQUENCE [LARGE SCALE GENOMIC DNA]</scope>
    <source>
        <strain evidence="19 20">MF47</strain>
    </source>
</reference>
<dbReference type="EC" id="2.7.10.2" evidence="4"/>
<dbReference type="EMBL" id="CP045737">
    <property type="protein sequence ID" value="QGG40017.1"/>
    <property type="molecule type" value="Genomic_DNA"/>
</dbReference>
<evidence type="ECO:0000313" key="20">
    <source>
        <dbReference type="Proteomes" id="UP000392064"/>
    </source>
</evidence>
<gene>
    <name evidence="19" type="ORF">GEV26_00715</name>
</gene>
<dbReference type="GO" id="GO:0005524">
    <property type="term" value="F:ATP binding"/>
    <property type="evidence" value="ECO:0007669"/>
    <property type="project" value="UniProtKB-KW"/>
</dbReference>
<keyword evidence="9 19" id="KW-0418">Kinase</keyword>
<evidence type="ECO:0000259" key="18">
    <source>
        <dbReference type="Pfam" id="PF13807"/>
    </source>
</evidence>
<evidence type="ECO:0000256" key="7">
    <source>
        <dbReference type="ARBA" id="ARBA00022692"/>
    </source>
</evidence>
<keyword evidence="12 16" id="KW-0472">Membrane</keyword>
<keyword evidence="6 19" id="KW-0808">Transferase</keyword>
<evidence type="ECO:0000256" key="13">
    <source>
        <dbReference type="ARBA" id="ARBA00023137"/>
    </source>
</evidence>
<dbReference type="Pfam" id="PF13807">
    <property type="entry name" value="GNVR"/>
    <property type="match status" value="1"/>
</dbReference>
<comment type="catalytic activity">
    <reaction evidence="14">
        <text>L-tyrosyl-[protein] + ATP = O-phospho-L-tyrosyl-[protein] + ADP + H(+)</text>
        <dbReference type="Rhea" id="RHEA:10596"/>
        <dbReference type="Rhea" id="RHEA-COMP:10136"/>
        <dbReference type="Rhea" id="RHEA-COMP:20101"/>
        <dbReference type="ChEBI" id="CHEBI:15378"/>
        <dbReference type="ChEBI" id="CHEBI:30616"/>
        <dbReference type="ChEBI" id="CHEBI:46858"/>
        <dbReference type="ChEBI" id="CHEBI:61978"/>
        <dbReference type="ChEBI" id="CHEBI:456216"/>
        <dbReference type="EC" id="2.7.10.2"/>
    </reaction>
</comment>